<comment type="caution">
    <text evidence="2">The sequence shown here is derived from an EMBL/GenBank/DDBJ whole genome shotgun (WGS) entry which is preliminary data.</text>
</comment>
<evidence type="ECO:0000313" key="2">
    <source>
        <dbReference type="EMBL" id="MBG0740294.1"/>
    </source>
</evidence>
<dbReference type="EMBL" id="JADNYM010000016">
    <property type="protein sequence ID" value="MBG0740294.1"/>
    <property type="molecule type" value="Genomic_DNA"/>
</dbReference>
<protein>
    <submittedName>
        <fullName evidence="2">Flagellar export protein FliJ</fullName>
    </submittedName>
</protein>
<evidence type="ECO:0000256" key="1">
    <source>
        <dbReference type="SAM" id="MobiDB-lite"/>
    </source>
</evidence>
<name>A0A931G8K2_9MICC</name>
<proteinExistence type="predicted"/>
<reference evidence="2 3" key="1">
    <citation type="submission" date="2020-11" db="EMBL/GenBank/DDBJ databases">
        <title>Arthrobacter antarcticus sp. nov., isolated from Antarctic Soil.</title>
        <authorList>
            <person name="Li J."/>
        </authorList>
    </citation>
    <scope>NUCLEOTIDE SEQUENCE [LARGE SCALE GENOMIC DNA]</scope>
    <source>
        <strain evidence="2 3">Z1-20</strain>
    </source>
</reference>
<accession>A0A931G8K2</accession>
<keyword evidence="2" id="KW-0969">Cilium</keyword>
<organism evidence="2 3">
    <name type="scientific">Arthrobacter terrae</name>
    <dbReference type="NCBI Taxonomy" id="2935737"/>
    <lineage>
        <taxon>Bacteria</taxon>
        <taxon>Bacillati</taxon>
        <taxon>Actinomycetota</taxon>
        <taxon>Actinomycetes</taxon>
        <taxon>Micrococcales</taxon>
        <taxon>Micrococcaceae</taxon>
        <taxon>Arthrobacter</taxon>
    </lineage>
</organism>
<evidence type="ECO:0000313" key="3">
    <source>
        <dbReference type="Proteomes" id="UP000655366"/>
    </source>
</evidence>
<dbReference type="Proteomes" id="UP000655366">
    <property type="component" value="Unassembled WGS sequence"/>
</dbReference>
<gene>
    <name evidence="2" type="ORF">IV500_12975</name>
</gene>
<keyword evidence="3" id="KW-1185">Reference proteome</keyword>
<dbReference type="RefSeq" id="WP_196397236.1">
    <property type="nucleotide sequence ID" value="NZ_JADNYM010000016.1"/>
</dbReference>
<dbReference type="Gene3D" id="1.10.287.1700">
    <property type="match status" value="1"/>
</dbReference>
<keyword evidence="2" id="KW-0282">Flagellum</keyword>
<feature type="region of interest" description="Disordered" evidence="1">
    <location>
        <begin position="137"/>
        <end position="176"/>
    </location>
</feature>
<sequence length="176" mass="18331">MSRIFPLAGLLRLQHLRQDAAAADLAGANARASANGARQSAARRDLQETSSEVATAAALSAVAAARSSSRSMLSELEAASLETQADQDQAQAVFNEARAASVRLEKLAAKHDERMAAELLHAEQTVLDEIAVTSWHRNRNQDTSEPVAAVKGASAHARPAPAGSVGTGSAENAGKR</sequence>
<dbReference type="AlphaFoldDB" id="A0A931G8K2"/>
<keyword evidence="2" id="KW-0966">Cell projection</keyword>
<dbReference type="InterPro" id="IPR053716">
    <property type="entry name" value="Flag_assembly_chemotaxis_eff"/>
</dbReference>